<evidence type="ECO:0000313" key="3">
    <source>
        <dbReference type="Proteomes" id="UP000239576"/>
    </source>
</evidence>
<proteinExistence type="predicted"/>
<sequence>MQPDHTRIIELLAAQHEQGRTLIVSLLGAGAKWHLIATIAQFYSSLDETTNNLGDRPHGGLQVIQGAAMHVGYSQASVLDLEATMQELSRLEKRLLAAIEEVEARTASLERQASRT</sequence>
<dbReference type="EMBL" id="PVWK01000154">
    <property type="protein sequence ID" value="PSB24093.1"/>
    <property type="molecule type" value="Genomic_DNA"/>
</dbReference>
<dbReference type="AlphaFoldDB" id="A0A2T1DUA9"/>
<protein>
    <submittedName>
        <fullName evidence="2">Uncharacterized protein</fullName>
    </submittedName>
</protein>
<reference evidence="2 3" key="2">
    <citation type="submission" date="2018-03" db="EMBL/GenBank/DDBJ databases">
        <title>The ancient ancestry and fast evolution of plastids.</title>
        <authorList>
            <person name="Moore K.R."/>
            <person name="Magnabosco C."/>
            <person name="Momper L."/>
            <person name="Gold D.A."/>
            <person name="Bosak T."/>
            <person name="Fournier G.P."/>
        </authorList>
    </citation>
    <scope>NUCLEOTIDE SEQUENCE [LARGE SCALE GENOMIC DNA]</scope>
    <source>
        <strain evidence="2 3">ULC18</strain>
    </source>
</reference>
<gene>
    <name evidence="2" type="ORF">C7B82_28555</name>
</gene>
<feature type="coiled-coil region" evidence="1">
    <location>
        <begin position="81"/>
        <end position="112"/>
    </location>
</feature>
<accession>A0A2T1DUA9</accession>
<dbReference type="RefSeq" id="WP_106260476.1">
    <property type="nucleotide sequence ID" value="NZ_CAWNSW010000055.1"/>
</dbReference>
<keyword evidence="3" id="KW-1185">Reference proteome</keyword>
<evidence type="ECO:0000313" key="2">
    <source>
        <dbReference type="EMBL" id="PSB24093.1"/>
    </source>
</evidence>
<organism evidence="2 3">
    <name type="scientific">Stenomitos frigidus ULC18</name>
    <dbReference type="NCBI Taxonomy" id="2107698"/>
    <lineage>
        <taxon>Bacteria</taxon>
        <taxon>Bacillati</taxon>
        <taxon>Cyanobacteriota</taxon>
        <taxon>Cyanophyceae</taxon>
        <taxon>Leptolyngbyales</taxon>
        <taxon>Leptolyngbyaceae</taxon>
        <taxon>Stenomitos</taxon>
    </lineage>
</organism>
<reference evidence="3" key="1">
    <citation type="submission" date="2018-02" db="EMBL/GenBank/DDBJ databases">
        <authorList>
            <person name="Moore K."/>
            <person name="Momper L."/>
        </authorList>
    </citation>
    <scope>NUCLEOTIDE SEQUENCE [LARGE SCALE GENOMIC DNA]</scope>
    <source>
        <strain evidence="3">ULC18</strain>
    </source>
</reference>
<dbReference type="Proteomes" id="UP000239576">
    <property type="component" value="Unassembled WGS sequence"/>
</dbReference>
<keyword evidence="1" id="KW-0175">Coiled coil</keyword>
<comment type="caution">
    <text evidence="2">The sequence shown here is derived from an EMBL/GenBank/DDBJ whole genome shotgun (WGS) entry which is preliminary data.</text>
</comment>
<name>A0A2T1DUA9_9CYAN</name>
<evidence type="ECO:0000256" key="1">
    <source>
        <dbReference type="SAM" id="Coils"/>
    </source>
</evidence>